<evidence type="ECO:0000313" key="8">
    <source>
        <dbReference type="EMBL" id="CAE0365871.1"/>
    </source>
</evidence>
<dbReference type="AlphaFoldDB" id="A0A7S3JWN0"/>
<keyword evidence="2 6" id="KW-0853">WD repeat</keyword>
<evidence type="ECO:0000256" key="2">
    <source>
        <dbReference type="ARBA" id="ARBA00022574"/>
    </source>
</evidence>
<dbReference type="PROSITE" id="PS50294">
    <property type="entry name" value="WD_REPEATS_REGION"/>
    <property type="match status" value="1"/>
</dbReference>
<organism evidence="8">
    <name type="scientific">Aureoumbra lagunensis</name>
    <dbReference type="NCBI Taxonomy" id="44058"/>
    <lineage>
        <taxon>Eukaryota</taxon>
        <taxon>Sar</taxon>
        <taxon>Stramenopiles</taxon>
        <taxon>Ochrophyta</taxon>
        <taxon>Pelagophyceae</taxon>
        <taxon>Pelagomonadales</taxon>
        <taxon>Aureoumbra</taxon>
    </lineage>
</organism>
<dbReference type="InterPro" id="IPR001680">
    <property type="entry name" value="WD40_rpt"/>
</dbReference>
<feature type="repeat" description="WD" evidence="6">
    <location>
        <begin position="138"/>
        <end position="180"/>
    </location>
</feature>
<protein>
    <submittedName>
        <fullName evidence="8">Uncharacterized protein</fullName>
    </submittedName>
</protein>
<accession>A0A7S3JWN0</accession>
<dbReference type="PROSITE" id="PS00678">
    <property type="entry name" value="WD_REPEATS_1"/>
    <property type="match status" value="1"/>
</dbReference>
<dbReference type="InterPro" id="IPR019775">
    <property type="entry name" value="WD40_repeat_CS"/>
</dbReference>
<sequence length="433" mass="48495">MPKRKSTDDGDRKCLGTLKVETGGRPLFGLSFWPGTKIKSKQDEENEDIYYFCTVGGNTGTVYAIIKDKNQKLKLEITPREKFVDDDETEEFYTCCWTTAERISDNEDEVSTPLLIVAGAHGSAKIADFTQEPNNLALVGHGNAINDCRVHPIHPWLLVTASKDESARLWNVITRKCIAIFAGDMGHRDEVLTCDIHILGRLLCTAGMDNTVKIWRLDTTDIATAIFESNSKATKPHIVHDPFPVFSTLDIHSNYVDCARFLGNFIISKSTENKIILWTPDVQRVQRVQHEYNLLTGIPQLVGPSSEDNDDEQTNNFTLEPPKWPLRGATPAASALFLRNFNLPHAQIWFMRFALNHSHSFLAAGNQRGSVSLWNLDDDSLESPPITRFHHPKGKVHAVRQVAFSPDSNLLAFCCDDASVSVFDISDLNNTNQ</sequence>
<dbReference type="PROSITE" id="PS50082">
    <property type="entry name" value="WD_REPEATS_2"/>
    <property type="match status" value="2"/>
</dbReference>
<dbReference type="SMART" id="SM00320">
    <property type="entry name" value="WD40"/>
    <property type="match status" value="5"/>
</dbReference>
<feature type="region of interest" description="Disordered" evidence="7">
    <location>
        <begin position="303"/>
        <end position="323"/>
    </location>
</feature>
<evidence type="ECO:0000256" key="6">
    <source>
        <dbReference type="PROSITE-ProRule" id="PRU00221"/>
    </source>
</evidence>
<dbReference type="InterPro" id="IPR015943">
    <property type="entry name" value="WD40/YVTN_repeat-like_dom_sf"/>
</dbReference>
<reference evidence="8" key="1">
    <citation type="submission" date="2021-01" db="EMBL/GenBank/DDBJ databases">
        <authorList>
            <person name="Corre E."/>
            <person name="Pelletier E."/>
            <person name="Niang G."/>
            <person name="Scheremetjew M."/>
            <person name="Finn R."/>
            <person name="Kale V."/>
            <person name="Holt S."/>
            <person name="Cochrane G."/>
            <person name="Meng A."/>
            <person name="Brown T."/>
            <person name="Cohen L."/>
        </authorList>
    </citation>
    <scope>NUCLEOTIDE SEQUENCE</scope>
    <source>
        <strain evidence="8">CCMP1510</strain>
    </source>
</reference>
<dbReference type="Pfam" id="PF00400">
    <property type="entry name" value="WD40"/>
    <property type="match status" value="3"/>
</dbReference>
<evidence type="ECO:0000256" key="5">
    <source>
        <dbReference type="ARBA" id="ARBA00023163"/>
    </source>
</evidence>
<evidence type="ECO:0000256" key="3">
    <source>
        <dbReference type="ARBA" id="ARBA00022737"/>
    </source>
</evidence>
<dbReference type="InterPro" id="IPR020472">
    <property type="entry name" value="WD40_PAC1"/>
</dbReference>
<dbReference type="SUPFAM" id="SSF50978">
    <property type="entry name" value="WD40 repeat-like"/>
    <property type="match status" value="1"/>
</dbReference>
<evidence type="ECO:0000256" key="1">
    <source>
        <dbReference type="ARBA" id="ARBA00008075"/>
    </source>
</evidence>
<comment type="similarity">
    <text evidence="1">Belongs to the WD repeat ESC family.</text>
</comment>
<keyword evidence="5" id="KW-0804">Transcription</keyword>
<keyword evidence="3" id="KW-0677">Repeat</keyword>
<dbReference type="PRINTS" id="PR00320">
    <property type="entry name" value="GPROTEINBRPT"/>
</dbReference>
<gene>
    <name evidence="8" type="ORF">ALAG00032_LOCUS6615</name>
</gene>
<evidence type="ECO:0000256" key="7">
    <source>
        <dbReference type="SAM" id="MobiDB-lite"/>
    </source>
</evidence>
<dbReference type="Gene3D" id="2.130.10.10">
    <property type="entry name" value="YVTN repeat-like/Quinoprotein amine dehydrogenase"/>
    <property type="match status" value="1"/>
</dbReference>
<dbReference type="InterPro" id="IPR036322">
    <property type="entry name" value="WD40_repeat_dom_sf"/>
</dbReference>
<keyword evidence="4" id="KW-0805">Transcription regulation</keyword>
<feature type="repeat" description="WD" evidence="6">
    <location>
        <begin position="184"/>
        <end position="225"/>
    </location>
</feature>
<name>A0A7S3JWN0_9STRA</name>
<dbReference type="InterPro" id="IPR051243">
    <property type="entry name" value="PcG_WD-repeat"/>
</dbReference>
<proteinExistence type="inferred from homology"/>
<dbReference type="PANTHER" id="PTHR10253">
    <property type="entry name" value="POLYCOMB PROTEIN"/>
    <property type="match status" value="1"/>
</dbReference>
<evidence type="ECO:0000256" key="4">
    <source>
        <dbReference type="ARBA" id="ARBA00023015"/>
    </source>
</evidence>
<dbReference type="EMBL" id="HBIJ01009399">
    <property type="protein sequence ID" value="CAE0365871.1"/>
    <property type="molecule type" value="Transcribed_RNA"/>
</dbReference>